<evidence type="ECO:0000259" key="7">
    <source>
        <dbReference type="PROSITE" id="PS51847"/>
    </source>
</evidence>
<keyword evidence="2" id="KW-0813">Transport</keyword>
<keyword evidence="4" id="KW-0446">Lipid-binding</keyword>
<organism evidence="8 9">
    <name type="scientific">Lactuca saligna</name>
    <name type="common">Willowleaf lettuce</name>
    <dbReference type="NCBI Taxonomy" id="75948"/>
    <lineage>
        <taxon>Eukaryota</taxon>
        <taxon>Viridiplantae</taxon>
        <taxon>Streptophyta</taxon>
        <taxon>Embryophyta</taxon>
        <taxon>Tracheophyta</taxon>
        <taxon>Spermatophyta</taxon>
        <taxon>Magnoliopsida</taxon>
        <taxon>eudicotyledons</taxon>
        <taxon>Gunneridae</taxon>
        <taxon>Pentapetalae</taxon>
        <taxon>asterids</taxon>
        <taxon>campanulids</taxon>
        <taxon>Asterales</taxon>
        <taxon>Asteraceae</taxon>
        <taxon>Cichorioideae</taxon>
        <taxon>Cichorieae</taxon>
        <taxon>Lactucinae</taxon>
        <taxon>Lactuca</taxon>
    </lineage>
</organism>
<dbReference type="Proteomes" id="UP001177003">
    <property type="component" value="Chromosome 9"/>
</dbReference>
<dbReference type="GO" id="GO:0005783">
    <property type="term" value="C:endoplasmic reticulum"/>
    <property type="evidence" value="ECO:0007669"/>
    <property type="project" value="TreeGrafter"/>
</dbReference>
<keyword evidence="9" id="KW-1185">Reference proteome</keyword>
<dbReference type="InterPro" id="IPR031468">
    <property type="entry name" value="SMP_LBD"/>
</dbReference>
<dbReference type="PANTHER" id="PTHR10774:SF149">
    <property type="entry name" value="SYNAPTOTAGMIN-5"/>
    <property type="match status" value="1"/>
</dbReference>
<dbReference type="EMBL" id="OX465085">
    <property type="protein sequence ID" value="CAI9301497.1"/>
    <property type="molecule type" value="Genomic_DNA"/>
</dbReference>
<accession>A0AA36EMP5</accession>
<protein>
    <recommendedName>
        <fullName evidence="7">SMP-LTD domain-containing protein</fullName>
    </recommendedName>
</protein>
<sequence length="321" mass="36062">MSLRTIIVTGKTRRKHEKWEGFDGSSTIGSLGVVRGRRRRLARPGKRGERRLTAANPEALTNREEGEETKAMMPSLSRLTISDPSHSSGELWWSTRPKKDVRSKGKGGLGPWAGREDEEAFGRREGGHLACWRKASGNRSSNGGFWQWCTIKEEELSCGGSRRDSSGYNQKYICIPYNKNKVFLCSWLKSLTWLNAHLTKIWPYVDEAASELIMANLEPTIEQYRPMVLSFLSFSKFTLGTMAPKYTVARLIDRVSTVEDGGEGITMQLEMNWDGNPSIILDIKTRLGVGLLVQVKNIAFTGVLVELLLFVLQTKGVNFMI</sequence>
<comment type="subcellular location">
    <subcellularLocation>
        <location evidence="1">Membrane</location>
    </subcellularLocation>
</comment>
<proteinExistence type="predicted"/>
<evidence type="ECO:0000256" key="5">
    <source>
        <dbReference type="ARBA" id="ARBA00023136"/>
    </source>
</evidence>
<keyword evidence="5" id="KW-0472">Membrane</keyword>
<dbReference type="GO" id="GO:0016020">
    <property type="term" value="C:membrane"/>
    <property type="evidence" value="ECO:0007669"/>
    <property type="project" value="UniProtKB-SubCell"/>
</dbReference>
<gene>
    <name evidence="8" type="ORF">LSALG_LOCUS40044</name>
</gene>
<evidence type="ECO:0000256" key="3">
    <source>
        <dbReference type="ARBA" id="ARBA00023055"/>
    </source>
</evidence>
<feature type="region of interest" description="Disordered" evidence="6">
    <location>
        <begin position="89"/>
        <end position="115"/>
    </location>
</feature>
<dbReference type="PANTHER" id="PTHR10774">
    <property type="entry name" value="EXTENDED SYNAPTOTAGMIN-RELATED"/>
    <property type="match status" value="1"/>
</dbReference>
<reference evidence="8" key="1">
    <citation type="submission" date="2023-04" db="EMBL/GenBank/DDBJ databases">
        <authorList>
            <person name="Vijverberg K."/>
            <person name="Xiong W."/>
            <person name="Schranz E."/>
        </authorList>
    </citation>
    <scope>NUCLEOTIDE SEQUENCE</scope>
</reference>
<dbReference type="GO" id="GO:0008289">
    <property type="term" value="F:lipid binding"/>
    <property type="evidence" value="ECO:0007669"/>
    <property type="project" value="UniProtKB-KW"/>
</dbReference>
<dbReference type="PROSITE" id="PS51847">
    <property type="entry name" value="SMP"/>
    <property type="match status" value="1"/>
</dbReference>
<evidence type="ECO:0000256" key="1">
    <source>
        <dbReference type="ARBA" id="ARBA00004370"/>
    </source>
</evidence>
<evidence type="ECO:0000256" key="6">
    <source>
        <dbReference type="SAM" id="MobiDB-lite"/>
    </source>
</evidence>
<evidence type="ECO:0000256" key="4">
    <source>
        <dbReference type="ARBA" id="ARBA00023121"/>
    </source>
</evidence>
<name>A0AA36EMP5_LACSI</name>
<dbReference type="InterPro" id="IPR045050">
    <property type="entry name" value="Synaptotagmin_plant"/>
</dbReference>
<feature type="domain" description="SMP-LTD" evidence="7">
    <location>
        <begin position="187"/>
        <end position="321"/>
    </location>
</feature>
<evidence type="ECO:0000313" key="9">
    <source>
        <dbReference type="Proteomes" id="UP001177003"/>
    </source>
</evidence>
<evidence type="ECO:0000256" key="2">
    <source>
        <dbReference type="ARBA" id="ARBA00022448"/>
    </source>
</evidence>
<dbReference type="GO" id="GO:0006869">
    <property type="term" value="P:lipid transport"/>
    <property type="evidence" value="ECO:0007669"/>
    <property type="project" value="UniProtKB-KW"/>
</dbReference>
<keyword evidence="3" id="KW-0445">Lipid transport</keyword>
<dbReference type="AlphaFoldDB" id="A0AA36EMP5"/>
<evidence type="ECO:0000313" key="8">
    <source>
        <dbReference type="EMBL" id="CAI9301497.1"/>
    </source>
</evidence>